<proteinExistence type="predicted"/>
<dbReference type="InterPro" id="IPR057798">
    <property type="entry name" value="PH_YqeB"/>
</dbReference>
<reference evidence="4" key="1">
    <citation type="submission" date="2017-09" db="EMBL/GenBank/DDBJ databases">
        <title>Complete Genome Sequence of ansamitocin-producing Bacterium Actinosynnema pretiosum X47.</title>
        <authorList>
            <person name="Cao G."/>
            <person name="Zong G."/>
            <person name="Zhong C."/>
            <person name="Fu J."/>
        </authorList>
    </citation>
    <scope>NUCLEOTIDE SEQUENCE [LARGE SCALE GENOMIC DNA]</scope>
    <source>
        <strain evidence="4">X47</strain>
    </source>
</reference>
<name>A0A290Z293_9PSEU</name>
<feature type="domain" description="Cysteinyl-tRNA ligase anticodon binding" evidence="2">
    <location>
        <begin position="174"/>
        <end position="225"/>
    </location>
</feature>
<feature type="domain" description="YqeB PH" evidence="3">
    <location>
        <begin position="7"/>
        <end position="156"/>
    </location>
</feature>
<protein>
    <recommendedName>
        <fullName evidence="6">DUF308 domain-containing protein</fullName>
    </recommendedName>
</protein>
<organism evidence="4 5">
    <name type="scientific">Actinosynnema pretiosum</name>
    <dbReference type="NCBI Taxonomy" id="42197"/>
    <lineage>
        <taxon>Bacteria</taxon>
        <taxon>Bacillati</taxon>
        <taxon>Actinomycetota</taxon>
        <taxon>Actinomycetes</taxon>
        <taxon>Pseudonocardiales</taxon>
        <taxon>Pseudonocardiaceae</taxon>
        <taxon>Actinosynnema</taxon>
    </lineage>
</organism>
<feature type="transmembrane region" description="Helical" evidence="1">
    <location>
        <begin position="12"/>
        <end position="34"/>
    </location>
</feature>
<keyword evidence="1" id="KW-0812">Transmembrane</keyword>
<dbReference type="KEGG" id="apre:CNX65_07050"/>
<keyword evidence="1" id="KW-1133">Transmembrane helix</keyword>
<keyword evidence="1" id="KW-0472">Membrane</keyword>
<dbReference type="Pfam" id="PF23494">
    <property type="entry name" value="bPH_10"/>
    <property type="match status" value="1"/>
</dbReference>
<dbReference type="InterPro" id="IPR056411">
    <property type="entry name" value="CysS_C"/>
</dbReference>
<evidence type="ECO:0000313" key="4">
    <source>
        <dbReference type="EMBL" id="ATE53073.1"/>
    </source>
</evidence>
<evidence type="ECO:0000256" key="1">
    <source>
        <dbReference type="SAM" id="Phobius"/>
    </source>
</evidence>
<evidence type="ECO:0000313" key="5">
    <source>
        <dbReference type="Proteomes" id="UP000218505"/>
    </source>
</evidence>
<sequence>MDTRRTTVVAEPAWQVSLIWVGFPVVGGVGLWLLKLAAKWILSLPFVPFDGPLRLLNVVPEPWGTVGVIAIGAVLGLVVSFIAAHERLSVAVRDDNAVFYRGGKSRTFDRTKISGVFLDGKDLVLLGLHSEELARDKSDLIAENIANAFQSHGYPWLEDGDPHRADYRRWIEGNPELPQGADQIFKARAEALRNLDQEDAAQLREELTRMGLAVREDKKKRQFWRHTTPR</sequence>
<feature type="transmembrane region" description="Helical" evidence="1">
    <location>
        <begin position="63"/>
        <end position="84"/>
    </location>
</feature>
<dbReference type="AlphaFoldDB" id="A0A290Z293"/>
<dbReference type="Proteomes" id="UP000218505">
    <property type="component" value="Chromosome"/>
</dbReference>
<accession>A0A290Z293</accession>
<dbReference type="RefSeq" id="WP_096492039.1">
    <property type="nucleotide sequence ID" value="NZ_CP023445.1"/>
</dbReference>
<dbReference type="Pfam" id="PF23493">
    <property type="entry name" value="CysS_C"/>
    <property type="match status" value="1"/>
</dbReference>
<dbReference type="EMBL" id="CP023445">
    <property type="protein sequence ID" value="ATE53073.1"/>
    <property type="molecule type" value="Genomic_DNA"/>
</dbReference>
<gene>
    <name evidence="4" type="ORF">CNX65_07050</name>
</gene>
<evidence type="ECO:0000259" key="2">
    <source>
        <dbReference type="Pfam" id="PF23493"/>
    </source>
</evidence>
<evidence type="ECO:0000259" key="3">
    <source>
        <dbReference type="Pfam" id="PF23494"/>
    </source>
</evidence>
<evidence type="ECO:0008006" key="6">
    <source>
        <dbReference type="Google" id="ProtNLM"/>
    </source>
</evidence>
<keyword evidence="5" id="KW-1185">Reference proteome</keyword>